<comment type="caution">
    <text evidence="1">The sequence shown here is derived from an EMBL/GenBank/DDBJ whole genome shotgun (WGS) entry which is preliminary data.</text>
</comment>
<sequence>MVNVRRRPADARYDVLISGDEILLCFGGPPTATGTASYLTWCHLHRIRYGVTAPGPHRVDN</sequence>
<protein>
    <submittedName>
        <fullName evidence="1">Uncharacterized protein</fullName>
    </submittedName>
</protein>
<proteinExistence type="predicted"/>
<organism evidence="1 2">
    <name type="scientific">Micromonospora sonneratiae</name>
    <dbReference type="NCBI Taxonomy" id="1184706"/>
    <lineage>
        <taxon>Bacteria</taxon>
        <taxon>Bacillati</taxon>
        <taxon>Actinomycetota</taxon>
        <taxon>Actinomycetes</taxon>
        <taxon>Micromonosporales</taxon>
        <taxon>Micromonosporaceae</taxon>
        <taxon>Micromonospora</taxon>
    </lineage>
</organism>
<dbReference type="Proteomes" id="UP001597260">
    <property type="component" value="Unassembled WGS sequence"/>
</dbReference>
<dbReference type="EMBL" id="JBHTMP010000006">
    <property type="protein sequence ID" value="MFD1320701.1"/>
    <property type="molecule type" value="Genomic_DNA"/>
</dbReference>
<dbReference type="RefSeq" id="WP_377567950.1">
    <property type="nucleotide sequence ID" value="NZ_JBHTMP010000006.1"/>
</dbReference>
<reference evidence="2" key="1">
    <citation type="journal article" date="2019" name="Int. J. Syst. Evol. Microbiol.">
        <title>The Global Catalogue of Microorganisms (GCM) 10K type strain sequencing project: providing services to taxonomists for standard genome sequencing and annotation.</title>
        <authorList>
            <consortium name="The Broad Institute Genomics Platform"/>
            <consortium name="The Broad Institute Genome Sequencing Center for Infectious Disease"/>
            <person name="Wu L."/>
            <person name="Ma J."/>
        </authorList>
    </citation>
    <scope>NUCLEOTIDE SEQUENCE [LARGE SCALE GENOMIC DNA]</scope>
    <source>
        <strain evidence="2">JCM 31037</strain>
    </source>
</reference>
<evidence type="ECO:0000313" key="2">
    <source>
        <dbReference type="Proteomes" id="UP001597260"/>
    </source>
</evidence>
<gene>
    <name evidence="1" type="ORF">ACFQ4H_06305</name>
</gene>
<accession>A0ABW3Y8K9</accession>
<keyword evidence="2" id="KW-1185">Reference proteome</keyword>
<name>A0ABW3Y8K9_9ACTN</name>
<evidence type="ECO:0000313" key="1">
    <source>
        <dbReference type="EMBL" id="MFD1320701.1"/>
    </source>
</evidence>